<evidence type="ECO:0000256" key="3">
    <source>
        <dbReference type="ARBA" id="ARBA00022490"/>
    </source>
</evidence>
<feature type="coiled-coil region" evidence="7">
    <location>
        <begin position="55"/>
        <end position="124"/>
    </location>
</feature>
<keyword evidence="3" id="KW-0963">Cytoplasm</keyword>
<comment type="similarity">
    <text evidence="2">Belongs to the MAP70 family.</text>
</comment>
<keyword evidence="10" id="KW-1185">Reference proteome</keyword>
<feature type="compositionally biased region" description="Polar residues" evidence="8">
    <location>
        <begin position="402"/>
        <end position="427"/>
    </location>
</feature>
<evidence type="ECO:0000256" key="4">
    <source>
        <dbReference type="ARBA" id="ARBA00022701"/>
    </source>
</evidence>
<keyword evidence="5 7" id="KW-0175">Coiled coil</keyword>
<comment type="caution">
    <text evidence="9">The sequence shown here is derived from an EMBL/GenBank/DDBJ whole genome shotgun (WGS) entry which is preliminary data.</text>
</comment>
<feature type="compositionally biased region" description="Basic and acidic residues" evidence="8">
    <location>
        <begin position="474"/>
        <end position="487"/>
    </location>
</feature>
<protein>
    <submittedName>
        <fullName evidence="9">Uncharacterized protein</fullName>
    </submittedName>
</protein>
<evidence type="ECO:0000256" key="8">
    <source>
        <dbReference type="SAM" id="MobiDB-lite"/>
    </source>
</evidence>
<sequence length="599" mass="66898">MEERGFMSPSLASYREGGGGGSKGLSRRRPMRPSFDADNEFITLLHGSDPVKIELNRLENELRDKDRELSEAQAEIKALKLSERQREKAVEELTDELGKMSGKLKLIENLLESKNLEIKKINEEKKASMAAQFAAEASLRRVHAAQKDDDMPPIEAILAPLEAELKLARQEIAKLQDDNKSLDRLTKSKEAALLDAERTVQSALAKASMVDDLQNKNQELMKQIEICQEENRIIDKMHRQKVAEVEKLMQSVRELEEAVLAGGAAANAVRDYQRKFQEMNEERKILERELARAKVNANRVATVVANEWKDSHDQVMPVRQWLEERRFMQGEMQQLRDKLAIADRAAKSEAQLKEKYLLRLRVLEESLKKPTSSSNRGTPRVRSSSNGPSRRQSLVGAETSPKHSSNGSVAKSRPSSQPRSLTASASTVLKHAKGTSTSFDGGTRSLDRNKVPSKFPSNHQPSEGGSRVESPSLVKEEEADAKSRDNDSVPGVLYDLLQKEVITLRKAAHEKDQSLRDKDDAIEMLAKKVETLTKAMEVEAKKMRREVAVMGKEVAAMRVDKGQQDSKTKRISSTSRGSTNTAQLLSGRVSGRIGMTKST</sequence>
<evidence type="ECO:0000256" key="1">
    <source>
        <dbReference type="ARBA" id="ARBA00004245"/>
    </source>
</evidence>
<feature type="coiled-coil region" evidence="7">
    <location>
        <begin position="210"/>
        <end position="338"/>
    </location>
</feature>
<dbReference type="InterPro" id="IPR009768">
    <property type="entry name" value="MAP70"/>
</dbReference>
<reference evidence="9 10" key="1">
    <citation type="submission" date="2022-03" db="EMBL/GenBank/DDBJ databases">
        <authorList>
            <person name="Macdonald S."/>
            <person name="Ahmed S."/>
            <person name="Newling K."/>
        </authorList>
    </citation>
    <scope>NUCLEOTIDE SEQUENCE [LARGE SCALE GENOMIC DNA]</scope>
</reference>
<feature type="region of interest" description="Disordered" evidence="8">
    <location>
        <begin position="1"/>
        <end position="34"/>
    </location>
</feature>
<dbReference type="Proteomes" id="UP001642260">
    <property type="component" value="Unassembled WGS sequence"/>
</dbReference>
<comment type="subcellular location">
    <subcellularLocation>
        <location evidence="1">Cytoplasm</location>
        <location evidence="1">Cytoskeleton</location>
    </subcellularLocation>
</comment>
<feature type="compositionally biased region" description="Polar residues" evidence="8">
    <location>
        <begin position="571"/>
        <end position="584"/>
    </location>
</feature>
<keyword evidence="4" id="KW-0493">Microtubule</keyword>
<feature type="region of interest" description="Disordered" evidence="8">
    <location>
        <begin position="368"/>
        <end position="489"/>
    </location>
</feature>
<feature type="region of interest" description="Disordered" evidence="8">
    <location>
        <begin position="558"/>
        <end position="599"/>
    </location>
</feature>
<evidence type="ECO:0000256" key="7">
    <source>
        <dbReference type="SAM" id="Coils"/>
    </source>
</evidence>
<name>A0ABC8K5H9_ERUVS</name>
<accession>A0ABC8K5H9</accession>
<feature type="compositionally biased region" description="Basic and acidic residues" evidence="8">
    <location>
        <begin position="558"/>
        <end position="568"/>
    </location>
</feature>
<organism evidence="9 10">
    <name type="scientific">Eruca vesicaria subsp. sativa</name>
    <name type="common">Garden rocket</name>
    <name type="synonym">Eruca sativa</name>
    <dbReference type="NCBI Taxonomy" id="29727"/>
    <lineage>
        <taxon>Eukaryota</taxon>
        <taxon>Viridiplantae</taxon>
        <taxon>Streptophyta</taxon>
        <taxon>Embryophyta</taxon>
        <taxon>Tracheophyta</taxon>
        <taxon>Spermatophyta</taxon>
        <taxon>Magnoliopsida</taxon>
        <taxon>eudicotyledons</taxon>
        <taxon>Gunneridae</taxon>
        <taxon>Pentapetalae</taxon>
        <taxon>rosids</taxon>
        <taxon>malvids</taxon>
        <taxon>Brassicales</taxon>
        <taxon>Brassicaceae</taxon>
        <taxon>Brassiceae</taxon>
        <taxon>Eruca</taxon>
    </lineage>
</organism>
<dbReference type="EMBL" id="CAKOAT010186265">
    <property type="protein sequence ID" value="CAH8353830.1"/>
    <property type="molecule type" value="Genomic_DNA"/>
</dbReference>
<evidence type="ECO:0000256" key="2">
    <source>
        <dbReference type="ARBA" id="ARBA00008825"/>
    </source>
</evidence>
<proteinExistence type="inferred from homology"/>
<dbReference type="Pfam" id="PF07058">
    <property type="entry name" value="MAP70"/>
    <property type="match status" value="1"/>
</dbReference>
<feature type="coiled-coil region" evidence="7">
    <location>
        <begin position="158"/>
        <end position="185"/>
    </location>
</feature>
<gene>
    <name evidence="9" type="ORF">ERUC_LOCUS19585</name>
</gene>
<dbReference type="GO" id="GO:0005874">
    <property type="term" value="C:microtubule"/>
    <property type="evidence" value="ECO:0007669"/>
    <property type="project" value="UniProtKB-KW"/>
</dbReference>
<dbReference type="PANTHER" id="PTHR31246:SF13">
    <property type="entry name" value="MICROTUBULE-ASSOCIATED PROTEIN 70-4"/>
    <property type="match status" value="1"/>
</dbReference>
<evidence type="ECO:0000313" key="9">
    <source>
        <dbReference type="EMBL" id="CAH8353830.1"/>
    </source>
</evidence>
<evidence type="ECO:0000256" key="6">
    <source>
        <dbReference type="ARBA" id="ARBA00023212"/>
    </source>
</evidence>
<keyword evidence="6" id="KW-0206">Cytoskeleton</keyword>
<dbReference type="PANTHER" id="PTHR31246">
    <property type="entry name" value="MICROTUBULE-ASSOCIATED PROTEIN 70-2"/>
    <property type="match status" value="1"/>
</dbReference>
<evidence type="ECO:0000256" key="5">
    <source>
        <dbReference type="ARBA" id="ARBA00023054"/>
    </source>
</evidence>
<dbReference type="AlphaFoldDB" id="A0ABC8K5H9"/>
<evidence type="ECO:0000313" key="10">
    <source>
        <dbReference type="Proteomes" id="UP001642260"/>
    </source>
</evidence>
<feature type="compositionally biased region" description="Polar residues" evidence="8">
    <location>
        <begin position="369"/>
        <end position="392"/>
    </location>
</feature>